<evidence type="ECO:0008006" key="4">
    <source>
        <dbReference type="Google" id="ProtNLM"/>
    </source>
</evidence>
<keyword evidence="1" id="KW-1133">Transmembrane helix</keyword>
<keyword evidence="1" id="KW-0812">Transmembrane</keyword>
<protein>
    <recommendedName>
        <fullName evidence="4">Phage protein</fullName>
    </recommendedName>
</protein>
<keyword evidence="1" id="KW-0472">Membrane</keyword>
<comment type="caution">
    <text evidence="2">The sequence shown here is derived from an EMBL/GenBank/DDBJ whole genome shotgun (WGS) entry which is preliminary data.</text>
</comment>
<dbReference type="Proteomes" id="UP001299068">
    <property type="component" value="Unassembled WGS sequence"/>
</dbReference>
<gene>
    <name evidence="2" type="ORF">K5V21_04535</name>
</gene>
<evidence type="ECO:0000313" key="2">
    <source>
        <dbReference type="EMBL" id="MBY0754720.1"/>
    </source>
</evidence>
<evidence type="ECO:0000313" key="3">
    <source>
        <dbReference type="Proteomes" id="UP001299068"/>
    </source>
</evidence>
<dbReference type="EMBL" id="JAIKTU010000003">
    <property type="protein sequence ID" value="MBY0754720.1"/>
    <property type="molecule type" value="Genomic_DNA"/>
</dbReference>
<reference evidence="2 3" key="1">
    <citation type="journal article" date="2021" name="Cell Host Microbe">
        <title>in vivo commensal control of Clostridioides difficile virulence.</title>
        <authorList>
            <person name="Girinathan B.P."/>
            <person name="Dibenedetto N."/>
            <person name="Worley J.N."/>
            <person name="Peltier J."/>
            <person name="Arrieta-Ortiz M.L."/>
            <person name="Rupa Christinal Immanuel S."/>
            <person name="Lavin R."/>
            <person name="Delaney M.L."/>
            <person name="Cummins C."/>
            <person name="Hoffmann M."/>
            <person name="Luo Y."/>
            <person name="Gonzalez-Escalona N."/>
            <person name="Allard M."/>
            <person name="Onderdonk A.B."/>
            <person name="Gerber G.K."/>
            <person name="Sonenshein A.L."/>
            <person name="Baliga N."/>
            <person name="Dupuy B."/>
            <person name="Bry L."/>
        </authorList>
    </citation>
    <scope>NUCLEOTIDE SEQUENCE [LARGE SCALE GENOMIC DNA]</scope>
    <source>
        <strain evidence="2 3">DSM 599</strain>
    </source>
</reference>
<keyword evidence="3" id="KW-1185">Reference proteome</keyword>
<organism evidence="2 3">
    <name type="scientific">Clostridium sardiniense</name>
    <name type="common">Clostridium absonum</name>
    <dbReference type="NCBI Taxonomy" id="29369"/>
    <lineage>
        <taxon>Bacteria</taxon>
        <taxon>Bacillati</taxon>
        <taxon>Bacillota</taxon>
        <taxon>Clostridia</taxon>
        <taxon>Eubacteriales</taxon>
        <taxon>Clostridiaceae</taxon>
        <taxon>Clostridium</taxon>
    </lineage>
</organism>
<feature type="transmembrane region" description="Helical" evidence="1">
    <location>
        <begin position="6"/>
        <end position="24"/>
    </location>
</feature>
<evidence type="ECO:0000256" key="1">
    <source>
        <dbReference type="SAM" id="Phobius"/>
    </source>
</evidence>
<name>A0ABS7KV88_CLOSR</name>
<dbReference type="RefSeq" id="WP_204595593.1">
    <property type="nucleotide sequence ID" value="NZ_JAFBDA010000014.1"/>
</dbReference>
<accession>A0ABS7KV88</accession>
<proteinExistence type="predicted"/>
<feature type="transmembrane region" description="Helical" evidence="1">
    <location>
        <begin position="31"/>
        <end position="49"/>
    </location>
</feature>
<sequence length="54" mass="6099">MNTRTVKMIMSTTIIIVGLLLLIIHNERITFLFAGMIIALGAGCLYIESEDWEE</sequence>